<name>A0A5C6V5K6_9FLAO</name>
<dbReference type="Pfam" id="PF00144">
    <property type="entry name" value="Beta-lactamase"/>
    <property type="match status" value="1"/>
</dbReference>
<evidence type="ECO:0000256" key="1">
    <source>
        <dbReference type="SAM" id="SignalP"/>
    </source>
</evidence>
<accession>A0A5C6V5K6</accession>
<comment type="caution">
    <text evidence="3">The sequence shown here is derived from an EMBL/GenBank/DDBJ whole genome shotgun (WGS) entry which is preliminary data.</text>
</comment>
<organism evidence="3 4">
    <name type="scientific">Luteibaculum oceani</name>
    <dbReference type="NCBI Taxonomy" id="1294296"/>
    <lineage>
        <taxon>Bacteria</taxon>
        <taxon>Pseudomonadati</taxon>
        <taxon>Bacteroidota</taxon>
        <taxon>Flavobacteriia</taxon>
        <taxon>Flavobacteriales</taxon>
        <taxon>Luteibaculaceae</taxon>
        <taxon>Luteibaculum</taxon>
    </lineage>
</organism>
<dbReference type="OrthoDB" id="1522765at2"/>
<protein>
    <submittedName>
        <fullName evidence="3">Serine hydrolase</fullName>
    </submittedName>
</protein>
<keyword evidence="3" id="KW-0378">Hydrolase</keyword>
<evidence type="ECO:0000313" key="3">
    <source>
        <dbReference type="EMBL" id="TXC78945.1"/>
    </source>
</evidence>
<feature type="domain" description="Beta-lactamase-related" evidence="2">
    <location>
        <begin position="26"/>
        <end position="356"/>
    </location>
</feature>
<feature type="signal peptide" evidence="1">
    <location>
        <begin position="1"/>
        <end position="18"/>
    </location>
</feature>
<dbReference type="Gene3D" id="2.40.128.600">
    <property type="match status" value="1"/>
</dbReference>
<dbReference type="Proteomes" id="UP000321168">
    <property type="component" value="Unassembled WGS sequence"/>
</dbReference>
<proteinExistence type="predicted"/>
<feature type="chain" id="PRO_5022775460" evidence="1">
    <location>
        <begin position="19"/>
        <end position="496"/>
    </location>
</feature>
<dbReference type="SUPFAM" id="SSF56601">
    <property type="entry name" value="beta-lactamase/transpeptidase-like"/>
    <property type="match status" value="1"/>
</dbReference>
<dbReference type="Gene3D" id="3.40.710.10">
    <property type="entry name" value="DD-peptidase/beta-lactamase superfamily"/>
    <property type="match status" value="1"/>
</dbReference>
<dbReference type="PANTHER" id="PTHR46825">
    <property type="entry name" value="D-ALANYL-D-ALANINE-CARBOXYPEPTIDASE/ENDOPEPTIDASE AMPH"/>
    <property type="match status" value="1"/>
</dbReference>
<keyword evidence="4" id="KW-1185">Reference proteome</keyword>
<evidence type="ECO:0000259" key="2">
    <source>
        <dbReference type="Pfam" id="PF00144"/>
    </source>
</evidence>
<gene>
    <name evidence="3" type="ORF">FRX97_06940</name>
</gene>
<reference evidence="3 4" key="1">
    <citation type="submission" date="2019-08" db="EMBL/GenBank/DDBJ databases">
        <title>Genome of Luteibaculum oceani JCM 18817.</title>
        <authorList>
            <person name="Bowman J.P."/>
        </authorList>
    </citation>
    <scope>NUCLEOTIDE SEQUENCE [LARGE SCALE GENOMIC DNA]</scope>
    <source>
        <strain evidence="3 4">JCM 18817</strain>
    </source>
</reference>
<dbReference type="InterPro" id="IPR001466">
    <property type="entry name" value="Beta-lactam-related"/>
</dbReference>
<evidence type="ECO:0000313" key="4">
    <source>
        <dbReference type="Proteomes" id="UP000321168"/>
    </source>
</evidence>
<dbReference type="RefSeq" id="WP_147014469.1">
    <property type="nucleotide sequence ID" value="NZ_VORB01000005.1"/>
</dbReference>
<dbReference type="AlphaFoldDB" id="A0A5C6V5K6"/>
<keyword evidence="1" id="KW-0732">Signal</keyword>
<dbReference type="InterPro" id="IPR050491">
    <property type="entry name" value="AmpC-like"/>
</dbReference>
<dbReference type="PANTHER" id="PTHR46825:SF15">
    <property type="entry name" value="BETA-LACTAMASE-RELATED DOMAIN-CONTAINING PROTEIN"/>
    <property type="match status" value="1"/>
</dbReference>
<dbReference type="EMBL" id="VORB01000005">
    <property type="protein sequence ID" value="TXC78945.1"/>
    <property type="molecule type" value="Genomic_DNA"/>
</dbReference>
<dbReference type="GO" id="GO:0016787">
    <property type="term" value="F:hydrolase activity"/>
    <property type="evidence" value="ECO:0007669"/>
    <property type="project" value="UniProtKB-KW"/>
</dbReference>
<dbReference type="InterPro" id="IPR012338">
    <property type="entry name" value="Beta-lactam/transpept-like"/>
</dbReference>
<sequence length="496" mass="55851">MHKYLVLIAMLFTFSLQAQEKESITNYLSNAMEMYNQQGMSVAVVKDGKVDYAQAFGYAHIDNKTSVDVNTVFELASLSKAFTAASVGILVDNGLVKWDDKVKDHLPDFKMYDPYVEENFLVEDLLCHRNGYNTFDGDLLWYGTNYSAKEIAERFSKLAPKHGFRTEYGYSNLNFVNAGLLIEKLSGQSWADFIQDSILTPLGMENSYTKLEYFKAQRNKAHPHVKGRPIAYQNFDNCVGAVGVRSNVLDLAKWANMWLNKGMLPDSTALLSPATVNKIFQLHTPQPISEGDINNNILFKGAALGWFVTMYNDHRILKHSGGLPGFILNLALLPEEKLAVVVLTNSETILPFATTNYLLDAYTIGNVEDWAAKYLPFQKKREETQVKYKQLVQGVPQKFPHIAALGTYEDVMYGKATIALNKNGEPQLTLNPAADLFTGELKHLSGASYEVKFNDPFLPAGRVHFKTDKTGVPISFEIELPNPDFHFYNLNFKKKK</sequence>